<evidence type="ECO:0000313" key="1">
    <source>
        <dbReference type="EMBL" id="PGH09957.1"/>
    </source>
</evidence>
<dbReference type="EMBL" id="PDNC01000002">
    <property type="protein sequence ID" value="PGH09957.1"/>
    <property type="molecule type" value="Genomic_DNA"/>
</dbReference>
<evidence type="ECO:0000313" key="2">
    <source>
        <dbReference type="Proteomes" id="UP000224080"/>
    </source>
</evidence>
<feature type="non-terminal residue" evidence="1">
    <location>
        <position position="1"/>
    </location>
</feature>
<gene>
    <name evidence="1" type="ORF">GX51_00223</name>
</gene>
<organism evidence="1 2">
    <name type="scientific">Blastomyces parvus</name>
    <dbReference type="NCBI Taxonomy" id="2060905"/>
    <lineage>
        <taxon>Eukaryota</taxon>
        <taxon>Fungi</taxon>
        <taxon>Dikarya</taxon>
        <taxon>Ascomycota</taxon>
        <taxon>Pezizomycotina</taxon>
        <taxon>Eurotiomycetes</taxon>
        <taxon>Eurotiomycetidae</taxon>
        <taxon>Onygenales</taxon>
        <taxon>Ajellomycetaceae</taxon>
        <taxon>Blastomyces</taxon>
    </lineage>
</organism>
<dbReference type="Proteomes" id="UP000224080">
    <property type="component" value="Unassembled WGS sequence"/>
</dbReference>
<keyword evidence="2" id="KW-1185">Reference proteome</keyword>
<sequence>PEKEGHRFTRGQAHRKSHWTLVVGESNYAVCMNKHVKCRTSASQQVPDAPSADFET</sequence>
<accession>A0A2B7XN28</accession>
<dbReference type="OrthoDB" id="10400254at2759"/>
<name>A0A2B7XN28_9EURO</name>
<dbReference type="AlphaFoldDB" id="A0A2B7XN28"/>
<comment type="caution">
    <text evidence="1">The sequence shown here is derived from an EMBL/GenBank/DDBJ whole genome shotgun (WGS) entry which is preliminary data.</text>
</comment>
<reference evidence="1 2" key="1">
    <citation type="submission" date="2017-10" db="EMBL/GenBank/DDBJ databases">
        <title>Comparative genomics in systemic dimorphic fungi from Ajellomycetaceae.</title>
        <authorList>
            <person name="Munoz J.F."/>
            <person name="Mcewen J.G."/>
            <person name="Clay O.K."/>
            <person name="Cuomo C.A."/>
        </authorList>
    </citation>
    <scope>NUCLEOTIDE SEQUENCE [LARGE SCALE GENOMIC DNA]</scope>
    <source>
        <strain evidence="1 2">UAMH130</strain>
    </source>
</reference>
<protein>
    <submittedName>
        <fullName evidence="1">Uncharacterized protein</fullName>
    </submittedName>
</protein>
<proteinExistence type="predicted"/>